<dbReference type="OMA" id="AANYNCP"/>
<sequence length="368" mass="40832">VGPVYNMRFSKCLLPLRRTVQLRVRNARASLTGERVAVEGIEGLLKGAGDEGTQARRKPSNHTVMLFPGQGSQFVGMGKGLLRYEKVRTLYAVAEKVLGYDLLSLCLNGPITELSKTVYCQPAVFVSSLAAIEKLHEENPETIESCVAAAGFSVGEFSALVFAGAMEFAEGAVNILLSYATCLFFSSTLKLRGPPIHCAQNQKHTLKLSLELSMARLAHILVTEGPLINGKIVALEFLQKNSRKFHFLRAKMVPVSGAFHTSLMEPAAEALADVLKKITIQKPLISVYSNMDAKKYRQPQHIRRLVLKQLVSPVRWEQIMHSVYEREQGTEFPNTYEVGPGKQLGTMLQKCNLKAWRSYKHVDVTAEE</sequence>
<dbReference type="GO" id="GO:0032787">
    <property type="term" value="P:monocarboxylic acid metabolic process"/>
    <property type="evidence" value="ECO:0007669"/>
    <property type="project" value="UniProtKB-ARBA"/>
</dbReference>
<dbReference type="FunCoup" id="H3BBW9">
    <property type="interactions" value="1682"/>
</dbReference>
<gene>
    <name evidence="2" type="primary">MCAT</name>
</gene>
<keyword evidence="3" id="KW-1185">Reference proteome</keyword>
<reference evidence="2" key="2">
    <citation type="submission" date="2025-08" db="UniProtKB">
        <authorList>
            <consortium name="Ensembl"/>
        </authorList>
    </citation>
    <scope>IDENTIFICATION</scope>
</reference>
<dbReference type="EMBL" id="AFYH01050550">
    <property type="status" value="NOT_ANNOTATED_CDS"/>
    <property type="molecule type" value="Genomic_DNA"/>
</dbReference>
<dbReference type="PANTHER" id="PTHR47170">
    <property type="entry name" value="MALONYL-COA ACP TRANSACYLASE, ACP-BINDING"/>
    <property type="match status" value="1"/>
</dbReference>
<dbReference type="EMBL" id="AFYH01050549">
    <property type="status" value="NOT_ANNOTATED_CDS"/>
    <property type="molecule type" value="Genomic_DNA"/>
</dbReference>
<dbReference type="Ensembl" id="ENSLACT00000019525.1">
    <property type="protein sequence ID" value="ENSLACP00000019390.1"/>
    <property type="gene ID" value="ENSLACG00000017055.1"/>
</dbReference>
<dbReference type="HOGENOM" id="CLU_030558_2_1_1"/>
<dbReference type="GeneTree" id="ENSGT00390000013715"/>
<evidence type="ECO:0000313" key="3">
    <source>
        <dbReference type="Proteomes" id="UP000008672"/>
    </source>
</evidence>
<dbReference type="Gene3D" id="3.40.366.10">
    <property type="entry name" value="Malonyl-Coenzyme A Acyl Carrier Protein, domain 2"/>
    <property type="match status" value="1"/>
</dbReference>
<dbReference type="Proteomes" id="UP000008672">
    <property type="component" value="Unassembled WGS sequence"/>
</dbReference>
<dbReference type="InterPro" id="IPR014043">
    <property type="entry name" value="Acyl_transferase_dom"/>
</dbReference>
<dbReference type="Bgee" id="ENSLACG00000017055">
    <property type="expression patterns" value="Expressed in muscle tissue and 3 other cell types or tissues"/>
</dbReference>
<protein>
    <submittedName>
        <fullName evidence="2">Malonyl-CoA-acyl carrier protein transacylase</fullName>
    </submittedName>
</protein>
<dbReference type="STRING" id="7897.ENSLACP00000019390"/>
<dbReference type="Gene3D" id="3.30.70.250">
    <property type="entry name" value="Malonyl-CoA ACP transacylase, ACP-binding"/>
    <property type="match status" value="1"/>
</dbReference>
<accession>H3BBW9</accession>
<dbReference type="InterPro" id="IPR016035">
    <property type="entry name" value="Acyl_Trfase/lysoPLipase"/>
</dbReference>
<organism evidence="2 3">
    <name type="scientific">Latimeria chalumnae</name>
    <name type="common">Coelacanth</name>
    <dbReference type="NCBI Taxonomy" id="7897"/>
    <lineage>
        <taxon>Eukaryota</taxon>
        <taxon>Metazoa</taxon>
        <taxon>Chordata</taxon>
        <taxon>Craniata</taxon>
        <taxon>Vertebrata</taxon>
        <taxon>Euteleostomi</taxon>
        <taxon>Coelacanthiformes</taxon>
        <taxon>Coelacanthidae</taxon>
        <taxon>Latimeria</taxon>
    </lineage>
</organism>
<reference evidence="3" key="1">
    <citation type="submission" date="2011-08" db="EMBL/GenBank/DDBJ databases">
        <title>The draft genome of Latimeria chalumnae.</title>
        <authorList>
            <person name="Di Palma F."/>
            <person name="Alfoldi J."/>
            <person name="Johnson J."/>
            <person name="Berlin A."/>
            <person name="Gnerre S."/>
            <person name="Jaffe D."/>
            <person name="MacCallum I."/>
            <person name="Young S."/>
            <person name="Walker B.J."/>
            <person name="Lander E."/>
            <person name="Lindblad-Toh K."/>
        </authorList>
    </citation>
    <scope>NUCLEOTIDE SEQUENCE [LARGE SCALE GENOMIC DNA]</scope>
    <source>
        <strain evidence="3">Wild caught</strain>
    </source>
</reference>
<dbReference type="InterPro" id="IPR052760">
    <property type="entry name" value="Mitochondrial_malonyltrans"/>
</dbReference>
<dbReference type="GO" id="GO:0016740">
    <property type="term" value="F:transferase activity"/>
    <property type="evidence" value="ECO:0007669"/>
    <property type="project" value="InterPro"/>
</dbReference>
<feature type="domain" description="Malonyl-CoA:ACP transacylase (MAT)" evidence="1">
    <location>
        <begin position="66"/>
        <end position="358"/>
    </location>
</feature>
<dbReference type="SUPFAM" id="SSF52151">
    <property type="entry name" value="FabD/lysophospholipase-like"/>
    <property type="match status" value="1"/>
</dbReference>
<evidence type="ECO:0000259" key="1">
    <source>
        <dbReference type="SMART" id="SM00827"/>
    </source>
</evidence>
<dbReference type="Pfam" id="PF00698">
    <property type="entry name" value="Acyl_transf_1"/>
    <property type="match status" value="1"/>
</dbReference>
<reference evidence="2" key="3">
    <citation type="submission" date="2025-09" db="UniProtKB">
        <authorList>
            <consortium name="Ensembl"/>
        </authorList>
    </citation>
    <scope>IDENTIFICATION</scope>
</reference>
<evidence type="ECO:0000313" key="2">
    <source>
        <dbReference type="Ensembl" id="ENSLACP00000019390.1"/>
    </source>
</evidence>
<dbReference type="PANTHER" id="PTHR47170:SF2">
    <property type="entry name" value="MALONYL-COA:ACP TRANSACYLASE (MAT) DOMAIN-CONTAINING PROTEIN"/>
    <property type="match status" value="1"/>
</dbReference>
<dbReference type="eggNOG" id="KOG2926">
    <property type="taxonomic scope" value="Eukaryota"/>
</dbReference>
<dbReference type="InterPro" id="IPR001227">
    <property type="entry name" value="Ac_transferase_dom_sf"/>
</dbReference>
<name>H3BBW9_LATCH</name>
<dbReference type="AlphaFoldDB" id="H3BBW9"/>
<proteinExistence type="predicted"/>
<dbReference type="InParanoid" id="H3BBW9"/>
<dbReference type="SMART" id="SM00827">
    <property type="entry name" value="PKS_AT"/>
    <property type="match status" value="1"/>
</dbReference>